<dbReference type="InterPro" id="IPR050250">
    <property type="entry name" value="Macrolide_Exporter_MacB"/>
</dbReference>
<dbReference type="PANTHER" id="PTHR30572">
    <property type="entry name" value="MEMBRANE COMPONENT OF TRANSPORTER-RELATED"/>
    <property type="match status" value="1"/>
</dbReference>
<dbReference type="InterPro" id="IPR003838">
    <property type="entry name" value="ABC3_permease_C"/>
</dbReference>
<feature type="transmembrane region" description="Helical" evidence="7">
    <location>
        <begin position="415"/>
        <end position="435"/>
    </location>
</feature>
<comment type="similarity">
    <text evidence="6">Belongs to the ABC-4 integral membrane protein family.</text>
</comment>
<feature type="domain" description="ABC3 transporter permease C-terminal" evidence="8">
    <location>
        <begin position="275"/>
        <end position="394"/>
    </location>
</feature>
<evidence type="ECO:0000313" key="10">
    <source>
        <dbReference type="EMBL" id="GAA1153994.1"/>
    </source>
</evidence>
<dbReference type="Proteomes" id="UP001499979">
    <property type="component" value="Unassembled WGS sequence"/>
</dbReference>
<feature type="transmembrane region" description="Helical" evidence="7">
    <location>
        <begin position="318"/>
        <end position="346"/>
    </location>
</feature>
<feature type="transmembrane region" description="Helical" evidence="7">
    <location>
        <begin position="366"/>
        <end position="386"/>
    </location>
</feature>
<evidence type="ECO:0000256" key="5">
    <source>
        <dbReference type="ARBA" id="ARBA00023136"/>
    </source>
</evidence>
<evidence type="ECO:0000256" key="1">
    <source>
        <dbReference type="ARBA" id="ARBA00004651"/>
    </source>
</evidence>
<keyword evidence="3 7" id="KW-0812">Transmembrane</keyword>
<evidence type="ECO:0000259" key="9">
    <source>
        <dbReference type="Pfam" id="PF12704"/>
    </source>
</evidence>
<keyword evidence="2" id="KW-1003">Cell membrane</keyword>
<gene>
    <name evidence="10" type="ORF">GCM10009606_35400</name>
</gene>
<name>A0ABP4F5U3_9ACTN</name>
<dbReference type="EMBL" id="BAAAJE010000019">
    <property type="protein sequence ID" value="GAA1153994.1"/>
    <property type="molecule type" value="Genomic_DNA"/>
</dbReference>
<dbReference type="Pfam" id="PF12704">
    <property type="entry name" value="MacB_PCD"/>
    <property type="match status" value="2"/>
</dbReference>
<feature type="transmembrane region" description="Helical" evidence="7">
    <location>
        <begin position="722"/>
        <end position="748"/>
    </location>
</feature>
<sequence>MWRVSLRNLLAKKVRLALSAFAIVLGVAFVAGSFIFTDALGSAFDGIVGGTTADVEVMPKGAGEVDAFGVDARTIPASVADDLRQLPGAAKVAAVDNVLGVYVIGADGKLVGGNGPPGLAFNYTELTAITGDRILTLAEGRVPSAPGEIALDLETADKAGYAVGDEVTLVTPADPPTMQVRLVGLVRFGSEGGLVGATLTIFEREWLQELFFDGRDVYTNISMTAADGVSRAELRDAAAEVVPAGVEVKTGDAYAEETKSAIGEILGFVNTFLLVFAAVSMVVGTFLIVNTFSILVAQRSRELALLRALGASRWQVNLSVLLEAFVIGVFGATVGIGFGYLLAIGLKTLFGAVGLDLGQANMPLELRTVLVSYAVGVTVTLLAAYLPARRAGRVAPVEAMREDVSVPESAVHRRMLLGAVMALAGTGLMVLGILGEGSRGLLLIGLGMLVILVGVSLTAAVLGRPVIVGLGAVFRRTSGMVGTLAGQNSLRNPRRTAATASALMVGLTVVTLMSILGQSAKTSTDQAIEKNLSAQLVVSNVTGQFFSPQYAREIRKVDGVANVVAVRTASAKYRGSTVFLDAADPRLLGSAVRVPVIAGSLADLRDDTVLVRQSVAEDRGLAVGDDVTLTFPGGRRTYQVAGVFPTTGSATTDPFLTTLGGLRRAGFVPEDSVLFIVTEPAADQAAVRSAIDDILVDNPTVTLKDQQEFADEQKAQIDTFLYLIYALLGLAVVIAVLGITNTLALSVIERTREIGLLRAVGVSRRQLRTMIRLESVVIAVLGAVLGVVMGLVFGWVLQREVADDGIDVLAIPWVRLAVFMVLAALVGVLAAVFPARRAARLDVLRAIATE</sequence>
<comment type="caution">
    <text evidence="10">The sequence shown here is derived from an EMBL/GenBank/DDBJ whole genome shotgun (WGS) entry which is preliminary data.</text>
</comment>
<protein>
    <submittedName>
        <fullName evidence="10">FtsX-like permease family protein</fullName>
    </submittedName>
</protein>
<feature type="transmembrane region" description="Helical" evidence="7">
    <location>
        <begin position="495"/>
        <end position="516"/>
    </location>
</feature>
<feature type="domain" description="MacB-like periplasmic core" evidence="9">
    <location>
        <begin position="496"/>
        <end position="693"/>
    </location>
</feature>
<dbReference type="InterPro" id="IPR025857">
    <property type="entry name" value="MacB_PCD"/>
</dbReference>
<proteinExistence type="inferred from homology"/>
<evidence type="ECO:0000259" key="8">
    <source>
        <dbReference type="Pfam" id="PF02687"/>
    </source>
</evidence>
<dbReference type="Pfam" id="PF02687">
    <property type="entry name" value="FtsX"/>
    <property type="match status" value="2"/>
</dbReference>
<evidence type="ECO:0000256" key="4">
    <source>
        <dbReference type="ARBA" id="ARBA00022989"/>
    </source>
</evidence>
<feature type="domain" description="MacB-like periplasmic core" evidence="9">
    <location>
        <begin position="17"/>
        <end position="239"/>
    </location>
</feature>
<accession>A0ABP4F5U3</accession>
<reference evidence="11" key="1">
    <citation type="journal article" date="2019" name="Int. J. Syst. Evol. Microbiol.">
        <title>The Global Catalogue of Microorganisms (GCM) 10K type strain sequencing project: providing services to taxonomists for standard genome sequencing and annotation.</title>
        <authorList>
            <consortium name="The Broad Institute Genomics Platform"/>
            <consortium name="The Broad Institute Genome Sequencing Center for Infectious Disease"/>
            <person name="Wu L."/>
            <person name="Ma J."/>
        </authorList>
    </citation>
    <scope>NUCLEOTIDE SEQUENCE [LARGE SCALE GENOMIC DNA]</scope>
    <source>
        <strain evidence="11">JCM 11813</strain>
    </source>
</reference>
<evidence type="ECO:0000256" key="6">
    <source>
        <dbReference type="ARBA" id="ARBA00038076"/>
    </source>
</evidence>
<comment type="subcellular location">
    <subcellularLocation>
        <location evidence="1">Cell membrane</location>
        <topology evidence="1">Multi-pass membrane protein</topology>
    </subcellularLocation>
</comment>
<evidence type="ECO:0000313" key="11">
    <source>
        <dbReference type="Proteomes" id="UP001499979"/>
    </source>
</evidence>
<feature type="domain" description="ABC3 transporter permease C-terminal" evidence="8">
    <location>
        <begin position="727"/>
        <end position="842"/>
    </location>
</feature>
<feature type="transmembrane region" description="Helical" evidence="7">
    <location>
        <begin position="816"/>
        <end position="835"/>
    </location>
</feature>
<keyword evidence="4 7" id="KW-1133">Transmembrane helix</keyword>
<evidence type="ECO:0000256" key="2">
    <source>
        <dbReference type="ARBA" id="ARBA00022475"/>
    </source>
</evidence>
<feature type="transmembrane region" description="Helical" evidence="7">
    <location>
        <begin position="272"/>
        <end position="297"/>
    </location>
</feature>
<feature type="transmembrane region" description="Helical" evidence="7">
    <location>
        <begin position="773"/>
        <end position="796"/>
    </location>
</feature>
<evidence type="ECO:0000256" key="3">
    <source>
        <dbReference type="ARBA" id="ARBA00022692"/>
    </source>
</evidence>
<keyword evidence="11" id="KW-1185">Reference proteome</keyword>
<dbReference type="PANTHER" id="PTHR30572:SF4">
    <property type="entry name" value="ABC TRANSPORTER PERMEASE YTRF"/>
    <property type="match status" value="1"/>
</dbReference>
<organism evidence="10 11">
    <name type="scientific">Nocardioides aquiterrae</name>
    <dbReference type="NCBI Taxonomy" id="203799"/>
    <lineage>
        <taxon>Bacteria</taxon>
        <taxon>Bacillati</taxon>
        <taxon>Actinomycetota</taxon>
        <taxon>Actinomycetes</taxon>
        <taxon>Propionibacteriales</taxon>
        <taxon>Nocardioidaceae</taxon>
        <taxon>Nocardioides</taxon>
    </lineage>
</organism>
<dbReference type="RefSeq" id="WP_343908944.1">
    <property type="nucleotide sequence ID" value="NZ_BAAAJE010000019.1"/>
</dbReference>
<feature type="transmembrane region" description="Helical" evidence="7">
    <location>
        <begin position="441"/>
        <end position="474"/>
    </location>
</feature>
<evidence type="ECO:0000256" key="7">
    <source>
        <dbReference type="SAM" id="Phobius"/>
    </source>
</evidence>
<keyword evidence="5 7" id="KW-0472">Membrane</keyword>